<accession>A0A9P9ASK0</accession>
<evidence type="ECO:0008006" key="3">
    <source>
        <dbReference type="Google" id="ProtNLM"/>
    </source>
</evidence>
<evidence type="ECO:0000313" key="2">
    <source>
        <dbReference type="Proteomes" id="UP000777438"/>
    </source>
</evidence>
<dbReference type="OrthoDB" id="27483at2759"/>
<sequence>MFKPHTNTEKIPGMFGTLVISLPSPHQGGDVVLFICWYSDVSHEALPVTTGYRWVLTYNLALDQSQPRPSAGLQRSETRPLHDCLKRWLDSGVESRLQPFLHHVLDHDYTEANMSLKGLKTQDLARVQALKHISEELPFEVFLSLLEKREFGPCEFDYDDYNEEEEEEESFHYLEEVFETDYTIKTLVDLDGQPLATNLHFDGEHLLEDCCFDDLEGEEDYEGYMGNSGPSATHWYRISAIAIVPHDSLSAFFTCGKGGHCGMSHKAGSAHIGTLARGCLRPSAKQSSIEALEKLCYDTWSSEFGSIDGKSLQEVLKVAMEHRRSSFFHKAAGQQPGNLRTEFFTWARNWLRTGNDASAKGSFGSVKRGFHTQFKAIRIIDKEDGEAIVDLASFFDDPSSYLKVAPRVRVRTAKSPAFVLGFLNRLHEQWAGGALPLESSMELYSDMVRSWTPSMDFALLRSVAGLRISTASKKARFGLDQSPTQDELRNAVSHSGLTQFFSNIIKMSLTSDELSAAFIPRLVARAGLLTGTELLCLWEPMLQSLVRILESHSIPLDKLRYQQLFTTLGKAYLGNYVGREPSKAVSLACPRVSCSCCDCEWLNEFLISPTQAVGRFAVGNGRRMHLHRQLDGSNSDCTHLTERVGSPQTLVVTKTRRQDELKYQNWSQRLQKAAT</sequence>
<dbReference type="PANTHER" id="PTHR33099">
    <property type="entry name" value="FE2OG DIOXYGENASE DOMAIN-CONTAINING PROTEIN"/>
    <property type="match status" value="1"/>
</dbReference>
<dbReference type="EMBL" id="JAGPYM010000006">
    <property type="protein sequence ID" value="KAH6893522.1"/>
    <property type="molecule type" value="Genomic_DNA"/>
</dbReference>
<dbReference type="AlphaFoldDB" id="A0A9P9ASK0"/>
<evidence type="ECO:0000313" key="1">
    <source>
        <dbReference type="EMBL" id="KAH6893522.1"/>
    </source>
</evidence>
<organism evidence="1 2">
    <name type="scientific">Thelonectria olida</name>
    <dbReference type="NCBI Taxonomy" id="1576542"/>
    <lineage>
        <taxon>Eukaryota</taxon>
        <taxon>Fungi</taxon>
        <taxon>Dikarya</taxon>
        <taxon>Ascomycota</taxon>
        <taxon>Pezizomycotina</taxon>
        <taxon>Sordariomycetes</taxon>
        <taxon>Hypocreomycetidae</taxon>
        <taxon>Hypocreales</taxon>
        <taxon>Nectriaceae</taxon>
        <taxon>Thelonectria</taxon>
    </lineage>
</organism>
<gene>
    <name evidence="1" type="ORF">B0T10DRAFT_559503</name>
</gene>
<keyword evidence="2" id="KW-1185">Reference proteome</keyword>
<reference evidence="1 2" key="1">
    <citation type="journal article" date="2021" name="Nat. Commun.">
        <title>Genetic determinants of endophytism in the Arabidopsis root mycobiome.</title>
        <authorList>
            <person name="Mesny F."/>
            <person name="Miyauchi S."/>
            <person name="Thiergart T."/>
            <person name="Pickel B."/>
            <person name="Atanasova L."/>
            <person name="Karlsson M."/>
            <person name="Huettel B."/>
            <person name="Barry K.W."/>
            <person name="Haridas S."/>
            <person name="Chen C."/>
            <person name="Bauer D."/>
            <person name="Andreopoulos W."/>
            <person name="Pangilinan J."/>
            <person name="LaButti K."/>
            <person name="Riley R."/>
            <person name="Lipzen A."/>
            <person name="Clum A."/>
            <person name="Drula E."/>
            <person name="Henrissat B."/>
            <person name="Kohler A."/>
            <person name="Grigoriev I.V."/>
            <person name="Martin F.M."/>
            <person name="Hacquard S."/>
        </authorList>
    </citation>
    <scope>NUCLEOTIDE SEQUENCE [LARGE SCALE GENOMIC DNA]</scope>
    <source>
        <strain evidence="1 2">MPI-CAGE-CH-0241</strain>
    </source>
</reference>
<dbReference type="Proteomes" id="UP000777438">
    <property type="component" value="Unassembled WGS sequence"/>
</dbReference>
<name>A0A9P9ASK0_9HYPO</name>
<protein>
    <recommendedName>
        <fullName evidence="3">Prolyl 4-hydroxylase alpha subunit Fe(2+) 2OG dioxygenase domain-containing protein</fullName>
    </recommendedName>
</protein>
<dbReference type="PANTHER" id="PTHR33099:SF7">
    <property type="entry name" value="MYND-TYPE DOMAIN-CONTAINING PROTEIN"/>
    <property type="match status" value="1"/>
</dbReference>
<proteinExistence type="predicted"/>
<comment type="caution">
    <text evidence="1">The sequence shown here is derived from an EMBL/GenBank/DDBJ whole genome shotgun (WGS) entry which is preliminary data.</text>
</comment>